<dbReference type="InterPro" id="IPR043899">
    <property type="entry name" value="DUF5789"/>
</dbReference>
<evidence type="ECO:0000256" key="1">
    <source>
        <dbReference type="SAM" id="MobiDB-lite"/>
    </source>
</evidence>
<accession>A0A6B0ST55</accession>
<feature type="compositionally biased region" description="Basic and acidic residues" evidence="1">
    <location>
        <begin position="1"/>
        <end position="17"/>
    </location>
</feature>
<reference evidence="2 3" key="1">
    <citation type="submission" date="2019-12" db="EMBL/GenBank/DDBJ databases">
        <title>Isolation and characterization of three novel carbon monoxide-oxidizing members of Halobacteria from salione crusts and soils.</title>
        <authorList>
            <person name="Myers M.R."/>
            <person name="King G.M."/>
        </authorList>
    </citation>
    <scope>NUCLEOTIDE SEQUENCE [LARGE SCALE GENOMIC DNA]</scope>
    <source>
        <strain evidence="2 3">WSA2</strain>
    </source>
</reference>
<dbReference type="Pfam" id="PF19102">
    <property type="entry name" value="DUF5789"/>
    <property type="match status" value="1"/>
</dbReference>
<name>A0A6B0ST55_9EURY</name>
<comment type="caution">
    <text evidence="2">The sequence shown here is derived from an EMBL/GenBank/DDBJ whole genome shotgun (WGS) entry which is preliminary data.</text>
</comment>
<dbReference type="EMBL" id="WUUS01000006">
    <property type="protein sequence ID" value="MXR41737.1"/>
    <property type="molecule type" value="Genomic_DNA"/>
</dbReference>
<evidence type="ECO:0000313" key="2">
    <source>
        <dbReference type="EMBL" id="MXR41737.1"/>
    </source>
</evidence>
<protein>
    <submittedName>
        <fullName evidence="2">Uncharacterized protein</fullName>
    </submittedName>
</protein>
<dbReference type="AlphaFoldDB" id="A0A6B0ST55"/>
<dbReference type="RefSeq" id="WP_159666761.1">
    <property type="nucleotide sequence ID" value="NZ_WUUS01000006.1"/>
</dbReference>
<dbReference type="OrthoDB" id="197849at2157"/>
<organism evidence="2 3">
    <name type="scientific">Halobaculum saliterrae</name>
    <dbReference type="NCBI Taxonomy" id="2073113"/>
    <lineage>
        <taxon>Archaea</taxon>
        <taxon>Methanobacteriati</taxon>
        <taxon>Methanobacteriota</taxon>
        <taxon>Stenosarchaea group</taxon>
        <taxon>Halobacteria</taxon>
        <taxon>Halobacteriales</taxon>
        <taxon>Haloferacaceae</taxon>
        <taxon>Halobaculum</taxon>
    </lineage>
</organism>
<feature type="region of interest" description="Disordered" evidence="1">
    <location>
        <begin position="1"/>
        <end position="38"/>
    </location>
</feature>
<sequence length="199" mass="22140">MADDKQGRDKQAHDAETRRRKRALATDLERYNEEEPPVHEDALAAIERDLESVEFPATGAQVVDVVGEREIPTDAETFTAEALLPDTDVELFDGPAAVRARVQRPTVAAAMKRVVEAAGTLQGVDFTGSQRDAYERAFHELVEIDPVDENEGIPVVADWIVEQIGEKDKLPGSRSVRRRAAKFCRANGYEVRNDEWLGV</sequence>
<gene>
    <name evidence="2" type="ORF">GRX01_10360</name>
</gene>
<feature type="compositionally biased region" description="Basic and acidic residues" evidence="1">
    <location>
        <begin position="27"/>
        <end position="38"/>
    </location>
</feature>
<dbReference type="Proteomes" id="UP000437065">
    <property type="component" value="Unassembled WGS sequence"/>
</dbReference>
<proteinExistence type="predicted"/>
<evidence type="ECO:0000313" key="3">
    <source>
        <dbReference type="Proteomes" id="UP000437065"/>
    </source>
</evidence>
<keyword evidence="3" id="KW-1185">Reference proteome</keyword>